<dbReference type="GO" id="GO:0004553">
    <property type="term" value="F:hydrolase activity, hydrolyzing O-glycosyl compounds"/>
    <property type="evidence" value="ECO:0007669"/>
    <property type="project" value="UniProtKB-ARBA"/>
</dbReference>
<dbReference type="RefSeq" id="WP_147929432.1">
    <property type="nucleotide sequence ID" value="NZ_VOXD01000004.1"/>
</dbReference>
<keyword evidence="2" id="KW-1015">Disulfide bond</keyword>
<evidence type="ECO:0000256" key="2">
    <source>
        <dbReference type="ARBA" id="ARBA00023157"/>
    </source>
</evidence>
<evidence type="ECO:0000313" key="5">
    <source>
        <dbReference type="EMBL" id="TXF90974.1"/>
    </source>
</evidence>
<accession>A0A5C7FJZ4</accession>
<name>A0A5C7FJZ4_9BACT</name>
<keyword evidence="1 3" id="KW-0732">Signal</keyword>
<sequence length="499" mass="54193">MTTRVLLLLTASLFFSLSLRAQTNNSLLLDGCTNFFEIADDDRLDFQNGLTVEAWINPNCDDGNRMIVAKEWCQQEYAYTLSVREQRLLYTFSKNGNCNTPNQFETTDQLITPGTFHHVAVVHSPTDIKLYVDGIERAATYISGSFGLPINSNEPLRIGVYQALDRSFFAYYSGLMDELRVWSAALSAGDINSRMGAPLSGNETNLALYLDMEDTGTGNALTLVNKAIIDNPSHAVPMGAGNGTPYITSPAEYDTFAVPIEAEPLTCISPSATLSLPDIGYKSVMWSTGDTSITTGITSPGAYSVIVETEACRFLTDTIEISLSPSDNSIFIEGETALCSEDELVLNAASRTPGVSGTYTLAFPDMGAAAGAVLRLEGAISGEYVVTFIDDANCDTLTAAVAVIIEACAGDYAIPELITPNGDNVNDEFRLYYNGSVENYTLLIFNRWGQKIFSSDNPDLIWDGSIGGEPQETGSYLYLMRFRLNGELKEEGGSFALVR</sequence>
<dbReference type="OrthoDB" id="1491125at2"/>
<dbReference type="GO" id="GO:0005975">
    <property type="term" value="P:carbohydrate metabolic process"/>
    <property type="evidence" value="ECO:0007669"/>
    <property type="project" value="UniProtKB-ARBA"/>
</dbReference>
<dbReference type="InterPro" id="IPR013320">
    <property type="entry name" value="ConA-like_dom_sf"/>
</dbReference>
<keyword evidence="6" id="KW-1185">Reference proteome</keyword>
<dbReference type="EMBL" id="VOXD01000004">
    <property type="protein sequence ID" value="TXF90974.1"/>
    <property type="molecule type" value="Genomic_DNA"/>
</dbReference>
<gene>
    <name evidence="5" type="ORF">FUA23_04005</name>
</gene>
<evidence type="ECO:0000256" key="1">
    <source>
        <dbReference type="ARBA" id="ARBA00022729"/>
    </source>
</evidence>
<dbReference type="SUPFAM" id="SSF49899">
    <property type="entry name" value="Concanavalin A-like lectins/glucanases"/>
    <property type="match status" value="1"/>
</dbReference>
<dbReference type="InterPro" id="IPR026341">
    <property type="entry name" value="T9SS_type_B"/>
</dbReference>
<dbReference type="InterPro" id="IPR006558">
    <property type="entry name" value="LamG-like"/>
</dbReference>
<dbReference type="Pfam" id="PF13585">
    <property type="entry name" value="CHU_C"/>
    <property type="match status" value="1"/>
</dbReference>
<dbReference type="NCBIfam" id="TIGR04131">
    <property type="entry name" value="Bac_Flav_CTERM"/>
    <property type="match status" value="1"/>
</dbReference>
<organism evidence="5 6">
    <name type="scientific">Neolewinella aurantiaca</name>
    <dbReference type="NCBI Taxonomy" id="2602767"/>
    <lineage>
        <taxon>Bacteria</taxon>
        <taxon>Pseudomonadati</taxon>
        <taxon>Bacteroidota</taxon>
        <taxon>Saprospiria</taxon>
        <taxon>Saprospirales</taxon>
        <taxon>Lewinellaceae</taxon>
        <taxon>Neolewinella</taxon>
    </lineage>
</organism>
<dbReference type="Gene3D" id="2.60.120.200">
    <property type="match status" value="1"/>
</dbReference>
<evidence type="ECO:0000259" key="4">
    <source>
        <dbReference type="SMART" id="SM00560"/>
    </source>
</evidence>
<proteinExistence type="predicted"/>
<protein>
    <submittedName>
        <fullName evidence="5">T9SS type B sorting domain-containing protein</fullName>
    </submittedName>
</protein>
<reference evidence="5 6" key="1">
    <citation type="submission" date="2019-08" db="EMBL/GenBank/DDBJ databases">
        <title>Lewinella sp. strain SSH13 Genome sequencing and assembly.</title>
        <authorList>
            <person name="Kim I."/>
        </authorList>
    </citation>
    <scope>NUCLEOTIDE SEQUENCE [LARGE SCALE GENOMIC DNA]</scope>
    <source>
        <strain evidence="5 6">SSH13</strain>
    </source>
</reference>
<dbReference type="SMART" id="SM00560">
    <property type="entry name" value="LamGL"/>
    <property type="match status" value="1"/>
</dbReference>
<evidence type="ECO:0000313" key="6">
    <source>
        <dbReference type="Proteomes" id="UP000321907"/>
    </source>
</evidence>
<feature type="chain" id="PRO_5023087561" evidence="3">
    <location>
        <begin position="22"/>
        <end position="499"/>
    </location>
</feature>
<feature type="signal peptide" evidence="3">
    <location>
        <begin position="1"/>
        <end position="21"/>
    </location>
</feature>
<comment type="caution">
    <text evidence="5">The sequence shown here is derived from an EMBL/GenBank/DDBJ whole genome shotgun (WGS) entry which is preliminary data.</text>
</comment>
<dbReference type="Pfam" id="PF13385">
    <property type="entry name" value="Laminin_G_3"/>
    <property type="match status" value="1"/>
</dbReference>
<dbReference type="Proteomes" id="UP000321907">
    <property type="component" value="Unassembled WGS sequence"/>
</dbReference>
<feature type="domain" description="LamG-like jellyroll fold" evidence="4">
    <location>
        <begin position="48"/>
        <end position="189"/>
    </location>
</feature>
<evidence type="ECO:0000256" key="3">
    <source>
        <dbReference type="SAM" id="SignalP"/>
    </source>
</evidence>
<dbReference type="AlphaFoldDB" id="A0A5C7FJZ4"/>